<name>A0AAU9EKN4_9BACT</name>
<protein>
    <submittedName>
        <fullName evidence="3">C4-dicarboxylate ABC transporter</fullName>
    </submittedName>
</protein>
<dbReference type="InterPro" id="IPR011853">
    <property type="entry name" value="TRAP_DctM-Dct_fused"/>
</dbReference>
<feature type="transmembrane region" description="Helical" evidence="1">
    <location>
        <begin position="406"/>
        <end position="427"/>
    </location>
</feature>
<keyword evidence="1" id="KW-1133">Transmembrane helix</keyword>
<dbReference type="RefSeq" id="WP_338599142.1">
    <property type="nucleotide sequence ID" value="NZ_AP028679.1"/>
</dbReference>
<dbReference type="PANTHER" id="PTHR43849">
    <property type="entry name" value="BLL3936 PROTEIN"/>
    <property type="match status" value="1"/>
</dbReference>
<accession>A0AAU9EKN4</accession>
<evidence type="ECO:0000259" key="2">
    <source>
        <dbReference type="Pfam" id="PF06808"/>
    </source>
</evidence>
<dbReference type="Proteomes" id="UP001366166">
    <property type="component" value="Chromosome"/>
</dbReference>
<feature type="transmembrane region" description="Helical" evidence="1">
    <location>
        <begin position="354"/>
        <end position="385"/>
    </location>
</feature>
<feature type="domain" description="TRAP C4-dicarboxylate transport system permease DctM subunit" evidence="2">
    <location>
        <begin position="122"/>
        <end position="555"/>
    </location>
</feature>
<dbReference type="NCBIfam" id="TIGR02123">
    <property type="entry name" value="TRAP_fused"/>
    <property type="match status" value="1"/>
</dbReference>
<feature type="transmembrane region" description="Helical" evidence="1">
    <location>
        <begin position="297"/>
        <end position="319"/>
    </location>
</feature>
<dbReference type="EMBL" id="AP028679">
    <property type="protein sequence ID" value="BEQ15139.1"/>
    <property type="molecule type" value="Genomic_DNA"/>
</dbReference>
<feature type="transmembrane region" description="Helical" evidence="1">
    <location>
        <begin position="20"/>
        <end position="41"/>
    </location>
</feature>
<dbReference type="Pfam" id="PF06808">
    <property type="entry name" value="DctM"/>
    <property type="match status" value="1"/>
</dbReference>
<gene>
    <name evidence="3" type="ORF">FAK_22050</name>
</gene>
<feature type="transmembrane region" description="Helical" evidence="1">
    <location>
        <begin position="595"/>
        <end position="620"/>
    </location>
</feature>
<evidence type="ECO:0000313" key="4">
    <source>
        <dbReference type="Proteomes" id="UP001366166"/>
    </source>
</evidence>
<organism evidence="3 4">
    <name type="scientific">Desulfoferula mesophila</name>
    <dbReference type="NCBI Taxonomy" id="3058419"/>
    <lineage>
        <taxon>Bacteria</taxon>
        <taxon>Pseudomonadati</taxon>
        <taxon>Thermodesulfobacteriota</taxon>
        <taxon>Desulfarculia</taxon>
        <taxon>Desulfarculales</taxon>
        <taxon>Desulfarculaceae</taxon>
        <taxon>Desulfoferula</taxon>
    </lineage>
</organism>
<keyword evidence="1" id="KW-0472">Membrane</keyword>
<feature type="transmembrane region" description="Helical" evidence="1">
    <location>
        <begin position="77"/>
        <end position="95"/>
    </location>
</feature>
<dbReference type="PANTHER" id="PTHR43849:SF2">
    <property type="entry name" value="BLL3936 PROTEIN"/>
    <property type="match status" value="1"/>
</dbReference>
<dbReference type="KEGG" id="dmp:FAK_22050"/>
<dbReference type="InterPro" id="IPR010656">
    <property type="entry name" value="DctM"/>
</dbReference>
<feature type="transmembrane region" description="Helical" evidence="1">
    <location>
        <begin position="560"/>
        <end position="583"/>
    </location>
</feature>
<feature type="transmembrane region" description="Helical" evidence="1">
    <location>
        <begin position="496"/>
        <end position="518"/>
    </location>
</feature>
<evidence type="ECO:0000256" key="1">
    <source>
        <dbReference type="SAM" id="Phobius"/>
    </source>
</evidence>
<feature type="transmembrane region" description="Helical" evidence="1">
    <location>
        <begin position="447"/>
        <end position="475"/>
    </location>
</feature>
<proteinExistence type="predicted"/>
<feature type="transmembrane region" description="Helical" evidence="1">
    <location>
        <begin position="179"/>
        <end position="202"/>
    </location>
</feature>
<evidence type="ECO:0000313" key="3">
    <source>
        <dbReference type="EMBL" id="BEQ15139.1"/>
    </source>
</evidence>
<feature type="transmembrane region" description="Helical" evidence="1">
    <location>
        <begin position="137"/>
        <end position="159"/>
    </location>
</feature>
<feature type="transmembrane region" description="Helical" evidence="1">
    <location>
        <begin position="107"/>
        <end position="125"/>
    </location>
</feature>
<keyword evidence="1" id="KW-0812">Transmembrane</keyword>
<dbReference type="AlphaFoldDB" id="A0AAU9EKN4"/>
<reference evidence="4" key="1">
    <citation type="journal article" date="2023" name="Arch. Microbiol.">
        <title>Desulfoferula mesophilus gen. nov. sp. nov., a mesophilic sulfate-reducing bacterium isolated from a brackish lake sediment.</title>
        <authorList>
            <person name="Watanabe T."/>
            <person name="Yabe T."/>
            <person name="Tsuji J.M."/>
            <person name="Fukui M."/>
        </authorList>
    </citation>
    <scope>NUCLEOTIDE SEQUENCE [LARGE SCALE GENOMIC DNA]</scope>
    <source>
        <strain evidence="4">12FAK</strain>
    </source>
</reference>
<feature type="transmembrane region" description="Helical" evidence="1">
    <location>
        <begin position="530"/>
        <end position="548"/>
    </location>
</feature>
<sequence>MPSEMGAATEADSGVSLKVVKVAIGVLGVGISCFQLYTGGFGVVEAYMQRTIHLMTLMTLAFLCFPTNRKWSSRTNAFIDISLAALCLIIGAYLFFDHDRIVGREWYYGPMTTGDIVFGIMLMVLTLESARRVVGPALPIIALVFVAYCMVGAHLPYPFTIRTPPLKIFLDHMVLTPQAIFGVPVGVSATFVFLFILFGAFLERTGGGKFIIDFSMALVGRATGGPAKVAVLASTLFGTVSGHSVANVYGTGTFTIPLMKKMGYKAEFAGAVEAAASAGGQIMPPIMGAAAFIMAEILGMPYLTICAAALIPALLYYVAVFGSTHVEALRLGLRGLSKEEVPSLIETLKHGSHFFIPIILMIVVLVMGYTPFRAAFIAIVALVVVAQFRKESRLSPRGFIETLIQGAKNSIVIAVSCGCAGIVVGVLDITGLGIKFVTIVTELSMGIFPLALILVMVSCLVLGMGVPTAPAYIIAAMIAAPTLVKFGANPVAAHMFVFYSALLSAITPPVALAAYAGAAISGGNVMKTGVIASKLGFVKFLVPYMFIYNGAFLMMGAPSFIVWSLFTGIVGTIGLVVAMEGYFYARLSTIERALFALAGVGALIPEFYSDIPSLVIFGVATWMNRKKKLVATTVAEV</sequence>
<keyword evidence="4" id="KW-1185">Reference proteome</keyword>